<comment type="caution">
    <text evidence="5">The sequence shown here is derived from an EMBL/GenBank/DDBJ whole genome shotgun (WGS) entry which is preliminary data.</text>
</comment>
<dbReference type="Gene3D" id="3.90.220.20">
    <property type="entry name" value="DNA methylase specificity domains"/>
    <property type="match status" value="1"/>
</dbReference>
<reference evidence="5 6" key="1">
    <citation type="submission" date="2015-06" db="EMBL/GenBank/DDBJ databases">
        <title>Draft Genome of Serratia marcescens Strain AH0650_Sm1.</title>
        <authorList>
            <person name="Wan Y."/>
            <person name="Gorrie C."/>
            <person name="Holt K."/>
        </authorList>
    </citation>
    <scope>NUCLEOTIDE SEQUENCE [LARGE SCALE GENOMIC DNA]</scope>
    <source>
        <strain evidence="5 6">AH0650_Sm1</strain>
    </source>
</reference>
<name>A0A656VR68_SERMA</name>
<feature type="domain" description="Type I restriction modification DNA specificity" evidence="4">
    <location>
        <begin position="4"/>
        <end position="176"/>
    </location>
</feature>
<accession>A0A656VR68</accession>
<organism evidence="5 6">
    <name type="scientific">Serratia marcescens</name>
    <dbReference type="NCBI Taxonomy" id="615"/>
    <lineage>
        <taxon>Bacteria</taxon>
        <taxon>Pseudomonadati</taxon>
        <taxon>Pseudomonadota</taxon>
        <taxon>Gammaproteobacteria</taxon>
        <taxon>Enterobacterales</taxon>
        <taxon>Yersiniaceae</taxon>
        <taxon>Serratia</taxon>
    </lineage>
</organism>
<dbReference type="PANTHER" id="PTHR30408">
    <property type="entry name" value="TYPE-1 RESTRICTION ENZYME ECOKI SPECIFICITY PROTEIN"/>
    <property type="match status" value="1"/>
</dbReference>
<proteinExistence type="inferred from homology"/>
<dbReference type="PANTHER" id="PTHR30408:SF12">
    <property type="entry name" value="TYPE I RESTRICTION ENZYME MJAVIII SPECIFICITY SUBUNIT"/>
    <property type="match status" value="1"/>
</dbReference>
<evidence type="ECO:0000313" key="5">
    <source>
        <dbReference type="EMBL" id="KMU54247.1"/>
    </source>
</evidence>
<gene>
    <name evidence="5" type="ORF">AB868_00156</name>
</gene>
<dbReference type="AlphaFoldDB" id="A0A656VR68"/>
<dbReference type="SUPFAM" id="SSF116734">
    <property type="entry name" value="DNA methylase specificity domain"/>
    <property type="match status" value="1"/>
</dbReference>
<evidence type="ECO:0000313" key="6">
    <source>
        <dbReference type="Proteomes" id="UP000037482"/>
    </source>
</evidence>
<dbReference type="REBASE" id="129304">
    <property type="entry name" value="S.Sma650ORF157P"/>
</dbReference>
<keyword evidence="2" id="KW-0680">Restriction system</keyword>
<keyword evidence="3" id="KW-0238">DNA-binding</keyword>
<evidence type="ECO:0000259" key="4">
    <source>
        <dbReference type="Pfam" id="PF01420"/>
    </source>
</evidence>
<dbReference type="InterPro" id="IPR052021">
    <property type="entry name" value="Type-I_RS_S_subunit"/>
</dbReference>
<evidence type="ECO:0000256" key="3">
    <source>
        <dbReference type="ARBA" id="ARBA00023125"/>
    </source>
</evidence>
<evidence type="ECO:0000256" key="1">
    <source>
        <dbReference type="ARBA" id="ARBA00010923"/>
    </source>
</evidence>
<dbReference type="InterPro" id="IPR000055">
    <property type="entry name" value="Restrct_endonuc_typeI_TRD"/>
</dbReference>
<protein>
    <submittedName>
        <fullName evidence="5">EcoKI restriction-modification system protein HsdS</fullName>
    </submittedName>
</protein>
<dbReference type="RefSeq" id="WP_072070295.1">
    <property type="nucleotide sequence ID" value="NZ_LFJS01000001.1"/>
</dbReference>
<dbReference type="EMBL" id="LFJS01000001">
    <property type="protein sequence ID" value="KMU54247.1"/>
    <property type="molecule type" value="Genomic_DNA"/>
</dbReference>
<dbReference type="InterPro" id="IPR044946">
    <property type="entry name" value="Restrct_endonuc_typeI_TRD_sf"/>
</dbReference>
<sequence>MNDIVKLGEIADIRLGMPFKTAINDLGDKGKCYLIQTKDIDTEGLLRMDTLARVSPPVDPEKHYLQDGDILLRLRGPVFSACIFRKTKTLPGITSNQNAIIKCKENSILPDYLRWYINSSFGQAYFNEVSEGTNITKINLKTLSNMKIELPSLDCQISISRIRNNWENQRDIHRKIVDNGNLLYQQVCINLLTEGD</sequence>
<evidence type="ECO:0000256" key="2">
    <source>
        <dbReference type="ARBA" id="ARBA00022747"/>
    </source>
</evidence>
<dbReference type="GO" id="GO:0009307">
    <property type="term" value="P:DNA restriction-modification system"/>
    <property type="evidence" value="ECO:0007669"/>
    <property type="project" value="UniProtKB-KW"/>
</dbReference>
<comment type="similarity">
    <text evidence="1">Belongs to the type-I restriction system S methylase family.</text>
</comment>
<dbReference type="Proteomes" id="UP000037482">
    <property type="component" value="Unassembled WGS sequence"/>
</dbReference>
<dbReference type="GO" id="GO:0003677">
    <property type="term" value="F:DNA binding"/>
    <property type="evidence" value="ECO:0007669"/>
    <property type="project" value="UniProtKB-KW"/>
</dbReference>
<dbReference type="Pfam" id="PF01420">
    <property type="entry name" value="Methylase_S"/>
    <property type="match status" value="1"/>
</dbReference>